<evidence type="ECO:0000313" key="2">
    <source>
        <dbReference type="EMBL" id="CAL1389277.1"/>
    </source>
</evidence>
<proteinExistence type="predicted"/>
<feature type="compositionally biased region" description="Basic and acidic residues" evidence="1">
    <location>
        <begin position="51"/>
        <end position="78"/>
    </location>
</feature>
<accession>A0AAV2EU95</accession>
<reference evidence="2 3" key="1">
    <citation type="submission" date="2024-04" db="EMBL/GenBank/DDBJ databases">
        <authorList>
            <person name="Fracassetti M."/>
        </authorList>
    </citation>
    <scope>NUCLEOTIDE SEQUENCE [LARGE SCALE GENOMIC DNA]</scope>
</reference>
<keyword evidence="3" id="KW-1185">Reference proteome</keyword>
<dbReference type="AlphaFoldDB" id="A0AAV2EU95"/>
<sequence>MGQEHHHDWPPHFPAKSGATGVTLKGNDHLPRPTRPRAPRQCSPLARRLHAWQDQREEELGRGGSEDHCHYSRHHPCE</sequence>
<feature type="region of interest" description="Disordered" evidence="1">
    <location>
        <begin position="1"/>
        <end position="78"/>
    </location>
</feature>
<evidence type="ECO:0000256" key="1">
    <source>
        <dbReference type="SAM" id="MobiDB-lite"/>
    </source>
</evidence>
<evidence type="ECO:0000313" key="3">
    <source>
        <dbReference type="Proteomes" id="UP001497516"/>
    </source>
</evidence>
<organism evidence="2 3">
    <name type="scientific">Linum trigynum</name>
    <dbReference type="NCBI Taxonomy" id="586398"/>
    <lineage>
        <taxon>Eukaryota</taxon>
        <taxon>Viridiplantae</taxon>
        <taxon>Streptophyta</taxon>
        <taxon>Embryophyta</taxon>
        <taxon>Tracheophyta</taxon>
        <taxon>Spermatophyta</taxon>
        <taxon>Magnoliopsida</taxon>
        <taxon>eudicotyledons</taxon>
        <taxon>Gunneridae</taxon>
        <taxon>Pentapetalae</taxon>
        <taxon>rosids</taxon>
        <taxon>fabids</taxon>
        <taxon>Malpighiales</taxon>
        <taxon>Linaceae</taxon>
        <taxon>Linum</taxon>
    </lineage>
</organism>
<gene>
    <name evidence="2" type="ORF">LTRI10_LOCUS30147</name>
</gene>
<dbReference type="EMBL" id="OZ034818">
    <property type="protein sequence ID" value="CAL1389277.1"/>
    <property type="molecule type" value="Genomic_DNA"/>
</dbReference>
<feature type="compositionally biased region" description="Basic and acidic residues" evidence="1">
    <location>
        <begin position="1"/>
        <end position="10"/>
    </location>
</feature>
<name>A0AAV2EU95_9ROSI</name>
<protein>
    <submittedName>
        <fullName evidence="2">Uncharacterized protein</fullName>
    </submittedName>
</protein>
<dbReference type="Proteomes" id="UP001497516">
    <property type="component" value="Chromosome 5"/>
</dbReference>